<evidence type="ECO:0000313" key="1">
    <source>
        <dbReference type="EMBL" id="MFD2418274.1"/>
    </source>
</evidence>
<proteinExistence type="predicted"/>
<protein>
    <submittedName>
        <fullName evidence="1">Uncharacterized protein</fullName>
    </submittedName>
</protein>
<organism evidence="1 2">
    <name type="scientific">Amycolatopsis pigmentata</name>
    <dbReference type="NCBI Taxonomy" id="450801"/>
    <lineage>
        <taxon>Bacteria</taxon>
        <taxon>Bacillati</taxon>
        <taxon>Actinomycetota</taxon>
        <taxon>Actinomycetes</taxon>
        <taxon>Pseudonocardiales</taxon>
        <taxon>Pseudonocardiaceae</taxon>
        <taxon>Amycolatopsis</taxon>
    </lineage>
</organism>
<sequence length="94" mass="9827">MADDAAVVFLVEPVRDVPPVPLAPARAKARCRRALTVGRDGSRSGLNRKEKYDNSAISMVTVACANTSPNALSTDFATPPEAVKCGLSVVGMVV</sequence>
<reference evidence="2" key="1">
    <citation type="journal article" date="2019" name="Int. J. Syst. Evol. Microbiol.">
        <title>The Global Catalogue of Microorganisms (GCM) 10K type strain sequencing project: providing services to taxonomists for standard genome sequencing and annotation.</title>
        <authorList>
            <consortium name="The Broad Institute Genomics Platform"/>
            <consortium name="The Broad Institute Genome Sequencing Center for Infectious Disease"/>
            <person name="Wu L."/>
            <person name="Ma J."/>
        </authorList>
    </citation>
    <scope>NUCLEOTIDE SEQUENCE [LARGE SCALE GENOMIC DNA]</scope>
    <source>
        <strain evidence="2">CGMCC 4.7645</strain>
    </source>
</reference>
<dbReference type="Proteomes" id="UP001597417">
    <property type="component" value="Unassembled WGS sequence"/>
</dbReference>
<keyword evidence="2" id="KW-1185">Reference proteome</keyword>
<evidence type="ECO:0000313" key="2">
    <source>
        <dbReference type="Proteomes" id="UP001597417"/>
    </source>
</evidence>
<dbReference type="RefSeq" id="WP_378266221.1">
    <property type="nucleotide sequence ID" value="NZ_JBHUKR010000007.1"/>
</dbReference>
<name>A0ABW5FVL3_9PSEU</name>
<dbReference type="EMBL" id="JBHUKR010000007">
    <property type="protein sequence ID" value="MFD2418274.1"/>
    <property type="molecule type" value="Genomic_DNA"/>
</dbReference>
<gene>
    <name evidence="1" type="ORF">ACFSXZ_18280</name>
</gene>
<accession>A0ABW5FVL3</accession>
<comment type="caution">
    <text evidence="1">The sequence shown here is derived from an EMBL/GenBank/DDBJ whole genome shotgun (WGS) entry which is preliminary data.</text>
</comment>